<accession>Q2SP34</accession>
<evidence type="ECO:0000313" key="1">
    <source>
        <dbReference type="EMBL" id="ABC27590.1"/>
    </source>
</evidence>
<dbReference type="EMBL" id="CP000155">
    <property type="protein sequence ID" value="ABC27590.1"/>
    <property type="molecule type" value="Genomic_DNA"/>
</dbReference>
<sequence length="37" mass="4079">MNKWRQARNAVLLYLAGVVVLTLAAGAVRMAMQTLFT</sequence>
<proteinExistence type="predicted"/>
<keyword evidence="2" id="KW-1185">Reference proteome</keyword>
<dbReference type="KEGG" id="hch:HCH_00691"/>
<organism evidence="1 2">
    <name type="scientific">Hahella chejuensis (strain KCTC 2396)</name>
    <dbReference type="NCBI Taxonomy" id="349521"/>
    <lineage>
        <taxon>Bacteria</taxon>
        <taxon>Pseudomonadati</taxon>
        <taxon>Pseudomonadota</taxon>
        <taxon>Gammaproteobacteria</taxon>
        <taxon>Oceanospirillales</taxon>
        <taxon>Hahellaceae</taxon>
        <taxon>Hahella</taxon>
    </lineage>
</organism>
<gene>
    <name evidence="1" type="ordered locus">HCH_00691</name>
</gene>
<protein>
    <submittedName>
        <fullName evidence="1">Uncharacterized protein</fullName>
    </submittedName>
</protein>
<evidence type="ECO:0000313" key="2">
    <source>
        <dbReference type="Proteomes" id="UP000000238"/>
    </source>
</evidence>
<dbReference type="AlphaFoldDB" id="Q2SP34"/>
<reference evidence="1 2" key="1">
    <citation type="journal article" date="2005" name="Nucleic Acids Res.">
        <title>Genomic blueprint of Hahella chejuensis, a marine microbe producing an algicidal agent.</title>
        <authorList>
            <person name="Jeong H."/>
            <person name="Yim J.H."/>
            <person name="Lee C."/>
            <person name="Choi S.-H."/>
            <person name="Park Y.K."/>
            <person name="Yoon S.H."/>
            <person name="Hur C.-G."/>
            <person name="Kang H.-Y."/>
            <person name="Kim D."/>
            <person name="Lee H.H."/>
            <person name="Park K.H."/>
            <person name="Park S.-H."/>
            <person name="Park H.-S."/>
            <person name="Lee H.K."/>
            <person name="Oh T.K."/>
            <person name="Kim J.F."/>
        </authorList>
    </citation>
    <scope>NUCLEOTIDE SEQUENCE [LARGE SCALE GENOMIC DNA]</scope>
    <source>
        <strain evidence="1 2">KCTC 2396</strain>
    </source>
</reference>
<dbReference type="Proteomes" id="UP000000238">
    <property type="component" value="Chromosome"/>
</dbReference>
<name>Q2SP34_HAHCH</name>
<dbReference type="HOGENOM" id="CLU_3344293_0_0_6"/>